<name>A0A4Y1ZTA1_ARAVE</name>
<dbReference type="AlphaFoldDB" id="A0A4Y1ZTA1"/>
<organism evidence="1 2">
    <name type="scientific">Araneus ventricosus</name>
    <name type="common">Orbweaver spider</name>
    <name type="synonym">Epeira ventricosa</name>
    <dbReference type="NCBI Taxonomy" id="182803"/>
    <lineage>
        <taxon>Eukaryota</taxon>
        <taxon>Metazoa</taxon>
        <taxon>Ecdysozoa</taxon>
        <taxon>Arthropoda</taxon>
        <taxon>Chelicerata</taxon>
        <taxon>Arachnida</taxon>
        <taxon>Araneae</taxon>
        <taxon>Araneomorphae</taxon>
        <taxon>Entelegynae</taxon>
        <taxon>Araneoidea</taxon>
        <taxon>Araneidae</taxon>
        <taxon>Araneus</taxon>
    </lineage>
</organism>
<dbReference type="EMBL" id="BGPR01077745">
    <property type="protein sequence ID" value="GBL67163.1"/>
    <property type="molecule type" value="Genomic_DNA"/>
</dbReference>
<reference evidence="1 2" key="1">
    <citation type="journal article" date="2019" name="Sci. Rep.">
        <title>Orb-weaving spider Araneus ventricosus genome elucidates the spidroin gene catalogue.</title>
        <authorList>
            <person name="Kono N."/>
            <person name="Nakamura H."/>
            <person name="Ohtoshi R."/>
            <person name="Moran D.A.P."/>
            <person name="Shinohara A."/>
            <person name="Yoshida Y."/>
            <person name="Fujiwara M."/>
            <person name="Mori M."/>
            <person name="Tomita M."/>
            <person name="Arakawa K."/>
        </authorList>
    </citation>
    <scope>NUCLEOTIDE SEQUENCE [LARGE SCALE GENOMIC DNA]</scope>
</reference>
<evidence type="ECO:0000313" key="1">
    <source>
        <dbReference type="EMBL" id="GBL67163.1"/>
    </source>
</evidence>
<accession>A0A4Y1ZTA1</accession>
<protein>
    <submittedName>
        <fullName evidence="1">Uncharacterized protein</fullName>
    </submittedName>
</protein>
<comment type="caution">
    <text evidence="1">The sequence shown here is derived from an EMBL/GenBank/DDBJ whole genome shotgun (WGS) entry which is preliminary data.</text>
</comment>
<evidence type="ECO:0000313" key="2">
    <source>
        <dbReference type="Proteomes" id="UP000499080"/>
    </source>
</evidence>
<proteinExistence type="predicted"/>
<keyword evidence="2" id="KW-1185">Reference proteome</keyword>
<dbReference type="Proteomes" id="UP000499080">
    <property type="component" value="Unassembled WGS sequence"/>
</dbReference>
<sequence>MLKRNSQPVPRKKQVRIGLVVKYWPRSRRVQAQNTIPLKLRCMLRLLLDKSYVGGDMPYHWCGAEASRGGCHLRCRPRHLKAVPNCEDPAKIAFVLLQSNLLQPDHSLLTE</sequence>
<gene>
    <name evidence="1" type="ORF">AVEN_198680_1</name>
</gene>